<keyword evidence="9" id="KW-0819">tRNA processing</keyword>
<evidence type="ECO:0000256" key="5">
    <source>
        <dbReference type="ARBA" id="ARBA00008078"/>
    </source>
</evidence>
<dbReference type="AlphaFoldDB" id="A0A2U3EKL9"/>
<evidence type="ECO:0000256" key="3">
    <source>
        <dbReference type="ARBA" id="ARBA00005043"/>
    </source>
</evidence>
<evidence type="ECO:0000256" key="7">
    <source>
        <dbReference type="ARBA" id="ARBA00020265"/>
    </source>
</evidence>
<keyword evidence="8" id="KW-0963">Cytoplasm</keyword>
<evidence type="ECO:0000256" key="11">
    <source>
        <dbReference type="ARBA" id="ARBA00034031"/>
    </source>
</evidence>
<feature type="domain" description="TSEN34 N-terminal" evidence="14">
    <location>
        <begin position="555"/>
        <end position="623"/>
    </location>
</feature>
<evidence type="ECO:0000259" key="13">
    <source>
        <dbReference type="Pfam" id="PF01974"/>
    </source>
</evidence>
<gene>
    <name evidence="15" type="ORF">PCL_05712</name>
</gene>
<evidence type="ECO:0000256" key="8">
    <source>
        <dbReference type="ARBA" id="ARBA00022490"/>
    </source>
</evidence>
<dbReference type="Pfam" id="PF26577">
    <property type="entry name" value="TSEN34_N"/>
    <property type="match status" value="1"/>
</dbReference>
<evidence type="ECO:0000259" key="14">
    <source>
        <dbReference type="Pfam" id="PF26577"/>
    </source>
</evidence>
<dbReference type="GO" id="GO:0006388">
    <property type="term" value="P:tRNA splicing, via endonucleolytic cleavage and ligation"/>
    <property type="evidence" value="ECO:0007669"/>
    <property type="project" value="InterPro"/>
</dbReference>
<dbReference type="PANTHER" id="PTHR12896:SF1">
    <property type="entry name" value="ELONGATOR COMPLEX PROTEIN 4"/>
    <property type="match status" value="1"/>
</dbReference>
<comment type="subcellular location">
    <subcellularLocation>
        <location evidence="2">Cytoplasm</location>
    </subcellularLocation>
    <subcellularLocation>
        <location evidence="1">Nucleus</location>
    </subcellularLocation>
</comment>
<proteinExistence type="inferred from homology"/>
<dbReference type="EMBL" id="LCWV01000002">
    <property type="protein sequence ID" value="PWI75054.1"/>
    <property type="molecule type" value="Genomic_DNA"/>
</dbReference>
<protein>
    <recommendedName>
        <fullName evidence="7">Elongator complex protein 4</fullName>
        <ecNumber evidence="6">4.6.1.16</ecNumber>
    </recommendedName>
</protein>
<evidence type="ECO:0000256" key="10">
    <source>
        <dbReference type="ARBA" id="ARBA00023242"/>
    </source>
</evidence>
<feature type="region of interest" description="Disordered" evidence="12">
    <location>
        <begin position="1"/>
        <end position="44"/>
    </location>
</feature>
<evidence type="ECO:0000313" key="16">
    <source>
        <dbReference type="Proteomes" id="UP000245956"/>
    </source>
</evidence>
<feature type="domain" description="tRNA intron endonuclease catalytic" evidence="13">
    <location>
        <begin position="752"/>
        <end position="816"/>
    </location>
</feature>
<organism evidence="15 16">
    <name type="scientific">Purpureocillium lilacinum</name>
    <name type="common">Paecilomyces lilacinus</name>
    <dbReference type="NCBI Taxonomy" id="33203"/>
    <lineage>
        <taxon>Eukaryota</taxon>
        <taxon>Fungi</taxon>
        <taxon>Dikarya</taxon>
        <taxon>Ascomycota</taxon>
        <taxon>Pezizomycotina</taxon>
        <taxon>Sordariomycetes</taxon>
        <taxon>Hypocreomycetidae</taxon>
        <taxon>Hypocreales</taxon>
        <taxon>Ophiocordycipitaceae</taxon>
        <taxon>Purpureocillium</taxon>
    </lineage>
</organism>
<comment type="similarity">
    <text evidence="5">Belongs to the tRNA-intron endonuclease family.</text>
</comment>
<sequence>MSFRKRNTVIRAPGPSALPRQSKDPAPGTRPSPVDGRPTTSTGTASLDQLLAGHAGLPLGSSLLIQEGGTTDFGGALLRYCGAEGLVQGHTVHVLGVDESWRRELPGLSSAAKARGPKPDSGQPDKMMIAWRYESLSSVPRGSKGRDRKVYAAAAPLQEHQPSNPFCHSFDLSRRLEPSAIRGQLICLPMRDTALEAPFSGFLTKVASALRDSSPSSIHRILVPGVLSPTLYGSTACQPRAILQFLHGLRALLRQFPARATALVALPISLFPRSTGLTRWMELLSDGVIELVPLQHRNQEDKDKAQGMLRVHSLPVFHEKGGGLEGGWVRQDMSFKLSASSGMVITPYSLPPSVRYIPPPGWHNVLDMVHPSLISQNSRSVTGPPNHAIPSEDMRRSDAHPRRRLKPGRSCFCSGTFTGRQPANEPHGWFSQMADSDEELVSQLSLSSDTQLTHTPAPVISYQAVVNLKFLLHPLAQNFPPTSFFATSLQWRLPSSAKCAEPKSVRQVRTREFALANGQPTRLADTTISFSRLVLCARPVIAMSDTPLGNSNNHVRISKIAGRYLVFDPEAAALLRRRDNVSGTLVGTTPQQPTQNVFLGLPIELRPEEANALIRRKAAYVVDSATAHVATLSREDADSRTAYKESLRGGKQAAQQATSNRSAKRAVEVASRLGRSGAAVTPIASSTSAPHGVDDARVPSSESDVTVRPTTNNVNVWGITPISSGSLAPPSVASDPAPDAGMAFDGPLCRFLQTAKFYMTPGLRFGARYSVYPGDPLRFHAHFMANQYDWNEEIPILDVVSGGRLATAVKKAFLMGGHQAPSETMLQPPLRTISVEWAAM</sequence>
<comment type="pathway">
    <text evidence="3">tRNA modification; 5-methoxycarbonylmethyl-2-thiouridine-tRNA biosynthesis.</text>
</comment>
<feature type="compositionally biased region" description="Basic and acidic residues" evidence="12">
    <location>
        <begin position="390"/>
        <end position="400"/>
    </location>
</feature>
<dbReference type="UniPathway" id="UPA00988"/>
<comment type="catalytic activity">
    <reaction evidence="11">
        <text>pretRNA = a 3'-half-tRNA molecule with a 5'-OH end + a 5'-half-tRNA molecule with a 2',3'-cyclic phosphate end + an intron with a 2',3'-cyclic phosphate and a 5'-hydroxyl terminus.</text>
        <dbReference type="EC" id="4.6.1.16"/>
    </reaction>
</comment>
<comment type="caution">
    <text evidence="15">The sequence shown here is derived from an EMBL/GenBank/DDBJ whole genome shotgun (WGS) entry which is preliminary data.</text>
</comment>
<dbReference type="InterPro" id="IPR006677">
    <property type="entry name" value="tRNA_intron_Endonuc_cat-like"/>
</dbReference>
<dbReference type="Pfam" id="PF01974">
    <property type="entry name" value="tRNA_int_endo"/>
    <property type="match status" value="1"/>
</dbReference>
<dbReference type="InterPro" id="IPR059049">
    <property type="entry name" value="TSEN34_N"/>
</dbReference>
<dbReference type="Pfam" id="PF05625">
    <property type="entry name" value="PAXNEB"/>
    <property type="match status" value="1"/>
</dbReference>
<dbReference type="Proteomes" id="UP000245956">
    <property type="component" value="Unassembled WGS sequence"/>
</dbReference>
<feature type="compositionally biased region" description="Basic and acidic residues" evidence="12">
    <location>
        <begin position="638"/>
        <end position="648"/>
    </location>
</feature>
<dbReference type="GO" id="GO:0002098">
    <property type="term" value="P:tRNA wobble uridine modification"/>
    <property type="evidence" value="ECO:0007669"/>
    <property type="project" value="InterPro"/>
</dbReference>
<evidence type="ECO:0000256" key="6">
    <source>
        <dbReference type="ARBA" id="ARBA00012573"/>
    </source>
</evidence>
<dbReference type="InterPro" id="IPR027417">
    <property type="entry name" value="P-loop_NTPase"/>
</dbReference>
<dbReference type="GO" id="GO:0005737">
    <property type="term" value="C:cytoplasm"/>
    <property type="evidence" value="ECO:0007669"/>
    <property type="project" value="UniProtKB-SubCell"/>
</dbReference>
<evidence type="ECO:0000313" key="15">
    <source>
        <dbReference type="EMBL" id="PWI75054.1"/>
    </source>
</evidence>
<comment type="similarity">
    <text evidence="4">Belongs to the ELP4 family.</text>
</comment>
<dbReference type="GO" id="GO:0003676">
    <property type="term" value="F:nucleic acid binding"/>
    <property type="evidence" value="ECO:0007669"/>
    <property type="project" value="InterPro"/>
</dbReference>
<evidence type="ECO:0000256" key="1">
    <source>
        <dbReference type="ARBA" id="ARBA00004123"/>
    </source>
</evidence>
<evidence type="ECO:0000256" key="4">
    <source>
        <dbReference type="ARBA" id="ARBA00007573"/>
    </source>
</evidence>
<dbReference type="Gene3D" id="3.40.1350.10">
    <property type="match status" value="1"/>
</dbReference>
<dbReference type="CDD" id="cd19494">
    <property type="entry name" value="Elp4"/>
    <property type="match status" value="1"/>
</dbReference>
<dbReference type="CDD" id="cd22363">
    <property type="entry name" value="tRNA-intron_lyase_C"/>
    <property type="match status" value="1"/>
</dbReference>
<dbReference type="SUPFAM" id="SSF53032">
    <property type="entry name" value="tRNA-intron endonuclease catalytic domain-like"/>
    <property type="match status" value="1"/>
</dbReference>
<evidence type="ECO:0000256" key="9">
    <source>
        <dbReference type="ARBA" id="ARBA00022694"/>
    </source>
</evidence>
<keyword evidence="10" id="KW-0539">Nucleus</keyword>
<evidence type="ECO:0000256" key="2">
    <source>
        <dbReference type="ARBA" id="ARBA00004496"/>
    </source>
</evidence>
<dbReference type="PANTHER" id="PTHR12896">
    <property type="entry name" value="PAX6 NEIGHBOR PROTEIN PAXNEB"/>
    <property type="match status" value="1"/>
</dbReference>
<dbReference type="GO" id="GO:0008023">
    <property type="term" value="C:transcription elongation factor complex"/>
    <property type="evidence" value="ECO:0007669"/>
    <property type="project" value="TreeGrafter"/>
</dbReference>
<dbReference type="GO" id="GO:0033588">
    <property type="term" value="C:elongator holoenzyme complex"/>
    <property type="evidence" value="ECO:0007669"/>
    <property type="project" value="InterPro"/>
</dbReference>
<reference evidence="15 16" key="1">
    <citation type="journal article" date="2016" name="Front. Microbiol.">
        <title>Genome and transcriptome sequences reveal the specific parasitism of the nematophagous Purpureocillium lilacinum 36-1.</title>
        <authorList>
            <person name="Xie J."/>
            <person name="Li S."/>
            <person name="Mo C."/>
            <person name="Xiao X."/>
            <person name="Peng D."/>
            <person name="Wang G."/>
            <person name="Xiao Y."/>
        </authorList>
    </citation>
    <scope>NUCLEOTIDE SEQUENCE [LARGE SCALE GENOMIC DNA]</scope>
    <source>
        <strain evidence="15 16">36-1</strain>
    </source>
</reference>
<dbReference type="EC" id="4.6.1.16" evidence="6"/>
<accession>A0A2U3EKL9</accession>
<dbReference type="GO" id="GO:0000213">
    <property type="term" value="F:tRNA-intron lyase activity"/>
    <property type="evidence" value="ECO:0007669"/>
    <property type="project" value="UniProtKB-EC"/>
</dbReference>
<feature type="region of interest" description="Disordered" evidence="12">
    <location>
        <begin position="680"/>
        <end position="707"/>
    </location>
</feature>
<dbReference type="Gene3D" id="3.40.50.300">
    <property type="entry name" value="P-loop containing nucleotide triphosphate hydrolases"/>
    <property type="match status" value="1"/>
</dbReference>
<name>A0A2U3EKL9_PURLI</name>
<feature type="region of interest" description="Disordered" evidence="12">
    <location>
        <begin position="376"/>
        <end position="407"/>
    </location>
</feature>
<dbReference type="InterPro" id="IPR036167">
    <property type="entry name" value="tRNA_intron_Endo_cat-like_sf"/>
</dbReference>
<feature type="region of interest" description="Disordered" evidence="12">
    <location>
        <begin position="638"/>
        <end position="663"/>
    </location>
</feature>
<dbReference type="InterPro" id="IPR011856">
    <property type="entry name" value="tRNA_endonuc-like_dom_sf"/>
</dbReference>
<dbReference type="InterPro" id="IPR008728">
    <property type="entry name" value="Elongator_complex_protein_4"/>
</dbReference>
<evidence type="ECO:0000256" key="12">
    <source>
        <dbReference type="SAM" id="MobiDB-lite"/>
    </source>
</evidence>